<dbReference type="STRING" id="60137.SAMN04488041_107122"/>
<name>A0A1H3BZT0_9RHOB</name>
<dbReference type="Gene3D" id="1.10.760.10">
    <property type="entry name" value="Cytochrome c-like domain"/>
    <property type="match status" value="2"/>
</dbReference>
<dbReference type="EMBL" id="FNNB01000007">
    <property type="protein sequence ID" value="SDX46759.1"/>
    <property type="molecule type" value="Genomic_DNA"/>
</dbReference>
<dbReference type="InterPro" id="IPR009056">
    <property type="entry name" value="Cyt_c-like_dom"/>
</dbReference>
<dbReference type="Pfam" id="PF00034">
    <property type="entry name" value="Cytochrom_C"/>
    <property type="match status" value="2"/>
</dbReference>
<evidence type="ECO:0000313" key="9">
    <source>
        <dbReference type="EMBL" id="SDX46759.1"/>
    </source>
</evidence>
<keyword evidence="4" id="KW-0249">Electron transport</keyword>
<keyword evidence="2 6" id="KW-0349">Heme</keyword>
<feature type="chain" id="PRO_5010234562" evidence="7">
    <location>
        <begin position="24"/>
        <end position="248"/>
    </location>
</feature>
<dbReference type="RefSeq" id="WP_074637146.1">
    <property type="nucleotide sequence ID" value="NZ_CP160850.1"/>
</dbReference>
<sequence length="248" mass="26486">MNIPHRPLLSLALAAFLPALATAQAIPADQPYGTARDLFNMTVDTPPDADTLARGQTIALQGAGDVQSCVTCHSVDGQGDGSGSFPRLTGQPAWYLDKQLDDYASDARPDDLMTPVAQSLSEDDRAAVSAYYASLAAPLRVARGQVSVQDIQKGAAIARAGSPEKGLPACTNCHGPDGTGNPPSVPYLAGQYANYMVLQLDRWKRGQRDNDFGGMMSAIARKMTPEDMRAISEYYERVANPLTTKDPQ</sequence>
<keyword evidence="7" id="KW-0732">Signal</keyword>
<keyword evidence="1" id="KW-0813">Transport</keyword>
<keyword evidence="3 6" id="KW-0479">Metal-binding</keyword>
<organism evidence="9 10">
    <name type="scientific">Sulfitobacter pontiacus</name>
    <dbReference type="NCBI Taxonomy" id="60137"/>
    <lineage>
        <taxon>Bacteria</taxon>
        <taxon>Pseudomonadati</taxon>
        <taxon>Pseudomonadota</taxon>
        <taxon>Alphaproteobacteria</taxon>
        <taxon>Rhodobacterales</taxon>
        <taxon>Roseobacteraceae</taxon>
        <taxon>Sulfitobacter</taxon>
    </lineage>
</organism>
<dbReference type="SUPFAM" id="SSF46626">
    <property type="entry name" value="Cytochrome c"/>
    <property type="match status" value="2"/>
</dbReference>
<dbReference type="PANTHER" id="PTHR33751:SF9">
    <property type="entry name" value="CYTOCHROME C4"/>
    <property type="match status" value="1"/>
</dbReference>
<gene>
    <name evidence="9" type="ORF">SAMN04488041_107122</name>
</gene>
<dbReference type="Proteomes" id="UP000183076">
    <property type="component" value="Unassembled WGS sequence"/>
</dbReference>
<feature type="signal peptide" evidence="7">
    <location>
        <begin position="1"/>
        <end position="23"/>
    </location>
</feature>
<reference evidence="10" key="1">
    <citation type="submission" date="2016-10" db="EMBL/GenBank/DDBJ databases">
        <authorList>
            <person name="Varghese N."/>
            <person name="Submissions S."/>
        </authorList>
    </citation>
    <scope>NUCLEOTIDE SEQUENCE [LARGE SCALE GENOMIC DNA]</scope>
    <source>
        <strain evidence="10">DSM 10014</strain>
    </source>
</reference>
<dbReference type="InterPro" id="IPR036909">
    <property type="entry name" value="Cyt_c-like_dom_sf"/>
</dbReference>
<feature type="domain" description="Cytochrome c" evidence="8">
    <location>
        <begin position="50"/>
        <end position="136"/>
    </location>
</feature>
<dbReference type="InterPro" id="IPR050597">
    <property type="entry name" value="Cytochrome_c_Oxidase_Subunit"/>
</dbReference>
<evidence type="ECO:0000256" key="6">
    <source>
        <dbReference type="PROSITE-ProRule" id="PRU00433"/>
    </source>
</evidence>
<accession>A0A1H3BZT0</accession>
<dbReference type="PROSITE" id="PS51007">
    <property type="entry name" value="CYTC"/>
    <property type="match status" value="2"/>
</dbReference>
<feature type="domain" description="Cytochrome c" evidence="8">
    <location>
        <begin position="149"/>
        <end position="239"/>
    </location>
</feature>
<evidence type="ECO:0000256" key="7">
    <source>
        <dbReference type="SAM" id="SignalP"/>
    </source>
</evidence>
<evidence type="ECO:0000313" key="10">
    <source>
        <dbReference type="Proteomes" id="UP000183076"/>
    </source>
</evidence>
<proteinExistence type="predicted"/>
<evidence type="ECO:0000256" key="4">
    <source>
        <dbReference type="ARBA" id="ARBA00022982"/>
    </source>
</evidence>
<dbReference type="GO" id="GO:0009055">
    <property type="term" value="F:electron transfer activity"/>
    <property type="evidence" value="ECO:0007669"/>
    <property type="project" value="InterPro"/>
</dbReference>
<dbReference type="AlphaFoldDB" id="A0A1H3BZT0"/>
<evidence type="ECO:0000256" key="3">
    <source>
        <dbReference type="ARBA" id="ARBA00022723"/>
    </source>
</evidence>
<evidence type="ECO:0000256" key="5">
    <source>
        <dbReference type="ARBA" id="ARBA00023004"/>
    </source>
</evidence>
<protein>
    <submittedName>
        <fullName evidence="9">Cytochrome c553</fullName>
    </submittedName>
</protein>
<evidence type="ECO:0000256" key="2">
    <source>
        <dbReference type="ARBA" id="ARBA00022617"/>
    </source>
</evidence>
<evidence type="ECO:0000259" key="8">
    <source>
        <dbReference type="PROSITE" id="PS51007"/>
    </source>
</evidence>
<dbReference type="GO" id="GO:0046872">
    <property type="term" value="F:metal ion binding"/>
    <property type="evidence" value="ECO:0007669"/>
    <property type="project" value="UniProtKB-KW"/>
</dbReference>
<keyword evidence="5 6" id="KW-0408">Iron</keyword>
<evidence type="ECO:0000256" key="1">
    <source>
        <dbReference type="ARBA" id="ARBA00022448"/>
    </source>
</evidence>
<dbReference type="GO" id="GO:0020037">
    <property type="term" value="F:heme binding"/>
    <property type="evidence" value="ECO:0007669"/>
    <property type="project" value="InterPro"/>
</dbReference>
<dbReference type="GeneID" id="94022314"/>
<dbReference type="PANTHER" id="PTHR33751">
    <property type="entry name" value="CBB3-TYPE CYTOCHROME C OXIDASE SUBUNIT FIXP"/>
    <property type="match status" value="1"/>
</dbReference>